<accession>A0ACC0D299</accession>
<comment type="caution">
    <text evidence="1">The sequence shown here is derived from an EMBL/GenBank/DDBJ whole genome shotgun (WGS) entry which is preliminary data.</text>
</comment>
<reference evidence="1 2" key="1">
    <citation type="journal article" date="2022" name="New Phytol.">
        <title>Ecological generalism drives hyperdiversity of secondary metabolite gene clusters in xylarialean endophytes.</title>
        <authorList>
            <person name="Franco M.E.E."/>
            <person name="Wisecaver J.H."/>
            <person name="Arnold A.E."/>
            <person name="Ju Y.M."/>
            <person name="Slot J.C."/>
            <person name="Ahrendt S."/>
            <person name="Moore L.P."/>
            <person name="Eastman K.E."/>
            <person name="Scott K."/>
            <person name="Konkel Z."/>
            <person name="Mondo S.J."/>
            <person name="Kuo A."/>
            <person name="Hayes R.D."/>
            <person name="Haridas S."/>
            <person name="Andreopoulos B."/>
            <person name="Riley R."/>
            <person name="LaButti K."/>
            <person name="Pangilinan J."/>
            <person name="Lipzen A."/>
            <person name="Amirebrahimi M."/>
            <person name="Yan J."/>
            <person name="Adam C."/>
            <person name="Keymanesh K."/>
            <person name="Ng V."/>
            <person name="Louie K."/>
            <person name="Northen T."/>
            <person name="Drula E."/>
            <person name="Henrissat B."/>
            <person name="Hsieh H.M."/>
            <person name="Youens-Clark K."/>
            <person name="Lutzoni F."/>
            <person name="Miadlikowska J."/>
            <person name="Eastwood D.C."/>
            <person name="Hamelin R.C."/>
            <person name="Grigoriev I.V."/>
            <person name="U'Ren J.M."/>
        </authorList>
    </citation>
    <scope>NUCLEOTIDE SEQUENCE [LARGE SCALE GENOMIC DNA]</scope>
    <source>
        <strain evidence="1 2">ER1909</strain>
    </source>
</reference>
<dbReference type="Proteomes" id="UP001497680">
    <property type="component" value="Unassembled WGS sequence"/>
</dbReference>
<evidence type="ECO:0000313" key="2">
    <source>
        <dbReference type="Proteomes" id="UP001497680"/>
    </source>
</evidence>
<name>A0ACC0D299_9PEZI</name>
<dbReference type="EMBL" id="MU394313">
    <property type="protein sequence ID" value="KAI6086693.1"/>
    <property type="molecule type" value="Genomic_DNA"/>
</dbReference>
<proteinExistence type="predicted"/>
<evidence type="ECO:0000313" key="1">
    <source>
        <dbReference type="EMBL" id="KAI6086693.1"/>
    </source>
</evidence>
<keyword evidence="2" id="KW-1185">Reference proteome</keyword>
<organism evidence="1 2">
    <name type="scientific">Hypoxylon rubiginosum</name>
    <dbReference type="NCBI Taxonomy" id="110542"/>
    <lineage>
        <taxon>Eukaryota</taxon>
        <taxon>Fungi</taxon>
        <taxon>Dikarya</taxon>
        <taxon>Ascomycota</taxon>
        <taxon>Pezizomycotina</taxon>
        <taxon>Sordariomycetes</taxon>
        <taxon>Xylariomycetidae</taxon>
        <taxon>Xylariales</taxon>
        <taxon>Hypoxylaceae</taxon>
        <taxon>Hypoxylon</taxon>
    </lineage>
</organism>
<gene>
    <name evidence="1" type="ORF">F4821DRAFT_124105</name>
</gene>
<protein>
    <submittedName>
        <fullName evidence="1">Aquaporin-like protein</fullName>
    </submittedName>
</protein>
<sequence>MESAQIAPGVRRPWEKPAPPKVRRPSYLRRPSMGNRMPSIAQSVEEHRVRFLNFLPLAVKNHIIAVASEFAGTFMFLLFALGGTNAVNQAPQEGQPTDLAANPAKLLFISLCFGMSLAVNAWVFFRISGGLFNPAVSLGMMVIGAIGYVRGVLIIISQIAGGIAASAVLLGIQPGELTVGTSLGGGTSTVQGLFIEMFLTAQLVFTIFMLAAEKHRATFIAPIGIGLSLFIAELMGVYYTGGSLNPARSFGPNVVMASFEHYHWIYWVGPIMGSLLASAFYTAIKALEYETVNPEQDHSGEADATRSIISRKNTNNGPETENHVAPVLHRLASAGTAHTAHTAGTNGTGGTGGTTGAGEQRVPLSRGSTAVRSYGDGPILEAGQG</sequence>